<dbReference type="EMBL" id="AGNK02003495">
    <property type="status" value="NOT_ANNOTATED_CDS"/>
    <property type="molecule type" value="Genomic_DNA"/>
</dbReference>
<accession>K3YK67</accession>
<dbReference type="Proteomes" id="UP000004995">
    <property type="component" value="Unassembled WGS sequence"/>
</dbReference>
<feature type="compositionally biased region" description="Basic residues" evidence="1">
    <location>
        <begin position="23"/>
        <end position="32"/>
    </location>
</feature>
<evidence type="ECO:0000313" key="3">
    <source>
        <dbReference type="Proteomes" id="UP000004995"/>
    </source>
</evidence>
<feature type="region of interest" description="Disordered" evidence="1">
    <location>
        <begin position="1"/>
        <end position="49"/>
    </location>
</feature>
<evidence type="ECO:0000256" key="1">
    <source>
        <dbReference type="SAM" id="MobiDB-lite"/>
    </source>
</evidence>
<reference evidence="2" key="2">
    <citation type="submission" date="2018-08" db="UniProtKB">
        <authorList>
            <consortium name="EnsemblPlants"/>
        </authorList>
    </citation>
    <scope>IDENTIFICATION</scope>
    <source>
        <strain evidence="2">Yugu1</strain>
    </source>
</reference>
<dbReference type="AlphaFoldDB" id="K3YK67"/>
<dbReference type="HOGENOM" id="CLU_1910291_0_0_1"/>
<protein>
    <submittedName>
        <fullName evidence="2">Uncharacterized protein</fullName>
    </submittedName>
</protein>
<sequence length="133" mass="14116">MDGGGMSMNTRFKGGVGPTSKAGQKRAMRGRFRGVAAGSYGPHSTAAGAVPPRVDRTLLLGLGFFSPISPARRARGNRGRREGPPVGCRTGRAFVPASARPLAVLSPSFSNFHPLTFRRRIVIAGRCSCCKWC</sequence>
<reference evidence="3" key="1">
    <citation type="journal article" date="2012" name="Nat. Biotechnol.">
        <title>Reference genome sequence of the model plant Setaria.</title>
        <authorList>
            <person name="Bennetzen J.L."/>
            <person name="Schmutz J."/>
            <person name="Wang H."/>
            <person name="Percifield R."/>
            <person name="Hawkins J."/>
            <person name="Pontaroli A.C."/>
            <person name="Estep M."/>
            <person name="Feng L."/>
            <person name="Vaughn J.N."/>
            <person name="Grimwood J."/>
            <person name="Jenkins J."/>
            <person name="Barry K."/>
            <person name="Lindquist E."/>
            <person name="Hellsten U."/>
            <person name="Deshpande S."/>
            <person name="Wang X."/>
            <person name="Wu X."/>
            <person name="Mitros T."/>
            <person name="Triplett J."/>
            <person name="Yang X."/>
            <person name="Ye C.Y."/>
            <person name="Mauro-Herrera M."/>
            <person name="Wang L."/>
            <person name="Li P."/>
            <person name="Sharma M."/>
            <person name="Sharma R."/>
            <person name="Ronald P.C."/>
            <person name="Panaud O."/>
            <person name="Kellogg E.A."/>
            <person name="Brutnell T.P."/>
            <person name="Doust A.N."/>
            <person name="Tuskan G.A."/>
            <person name="Rokhsar D."/>
            <person name="Devos K.M."/>
        </authorList>
    </citation>
    <scope>NUCLEOTIDE SEQUENCE [LARGE SCALE GENOMIC DNA]</scope>
    <source>
        <strain evidence="3">cv. Yugu1</strain>
    </source>
</reference>
<dbReference type="EnsemblPlants" id="KQL00303">
    <property type="protein sequence ID" value="KQL00303"/>
    <property type="gene ID" value="SETIT_014636mg"/>
</dbReference>
<proteinExistence type="predicted"/>
<keyword evidence="3" id="KW-1185">Reference proteome</keyword>
<evidence type="ECO:0000313" key="2">
    <source>
        <dbReference type="EnsemblPlants" id="KQL00303"/>
    </source>
</evidence>
<name>K3YK67_SETIT</name>
<dbReference type="InParanoid" id="K3YK67"/>
<organism evidence="2 3">
    <name type="scientific">Setaria italica</name>
    <name type="common">Foxtail millet</name>
    <name type="synonym">Panicum italicum</name>
    <dbReference type="NCBI Taxonomy" id="4555"/>
    <lineage>
        <taxon>Eukaryota</taxon>
        <taxon>Viridiplantae</taxon>
        <taxon>Streptophyta</taxon>
        <taxon>Embryophyta</taxon>
        <taxon>Tracheophyta</taxon>
        <taxon>Spermatophyta</taxon>
        <taxon>Magnoliopsida</taxon>
        <taxon>Liliopsida</taxon>
        <taxon>Poales</taxon>
        <taxon>Poaceae</taxon>
        <taxon>PACMAD clade</taxon>
        <taxon>Panicoideae</taxon>
        <taxon>Panicodae</taxon>
        <taxon>Paniceae</taxon>
        <taxon>Cenchrinae</taxon>
        <taxon>Setaria</taxon>
    </lineage>
</organism>
<dbReference type="Gramene" id="KQL00303">
    <property type="protein sequence ID" value="KQL00303"/>
    <property type="gene ID" value="SETIT_014636mg"/>
</dbReference>